<gene>
    <name evidence="18" type="ORF">EXU30_15780</name>
</gene>
<dbReference type="RefSeq" id="WP_130601633.1">
    <property type="nucleotide sequence ID" value="NZ_CP036200.1"/>
</dbReference>
<evidence type="ECO:0000256" key="3">
    <source>
        <dbReference type="ARBA" id="ARBA00009347"/>
    </source>
</evidence>
<dbReference type="PROSITE" id="PS00073">
    <property type="entry name" value="ACYL_COA_DH_2"/>
    <property type="match status" value="1"/>
</dbReference>
<dbReference type="InterPro" id="IPR013786">
    <property type="entry name" value="AcylCoA_DH/ox_N"/>
</dbReference>
<dbReference type="OrthoDB" id="9769473at2"/>
<evidence type="ECO:0000259" key="15">
    <source>
        <dbReference type="Pfam" id="PF00441"/>
    </source>
</evidence>
<evidence type="ECO:0000259" key="16">
    <source>
        <dbReference type="Pfam" id="PF02770"/>
    </source>
</evidence>
<feature type="binding site" evidence="13">
    <location>
        <begin position="372"/>
        <end position="374"/>
    </location>
    <ligand>
        <name>FAD</name>
        <dbReference type="ChEBI" id="CHEBI:57692"/>
    </ligand>
</feature>
<proteinExistence type="inferred from homology"/>
<dbReference type="Pfam" id="PF02770">
    <property type="entry name" value="Acyl-CoA_dh_M"/>
    <property type="match status" value="1"/>
</dbReference>
<comment type="cofactor">
    <cofactor evidence="1 13 14">
        <name>FAD</name>
        <dbReference type="ChEBI" id="CHEBI:57692"/>
    </cofactor>
</comment>
<name>A0A411PKD8_9GAMM</name>
<reference evidence="18 19" key="1">
    <citation type="submission" date="2019-02" db="EMBL/GenBank/DDBJ databases">
        <title>Shewanella sp. D4-2 isolated from Dokdo Island.</title>
        <authorList>
            <person name="Baek K."/>
        </authorList>
    </citation>
    <scope>NUCLEOTIDE SEQUENCE [LARGE SCALE GENOMIC DNA]</scope>
    <source>
        <strain evidence="18 19">D4-2</strain>
    </source>
</reference>
<dbReference type="PIRSF" id="PIRSF016578">
    <property type="entry name" value="HsaA"/>
    <property type="match status" value="1"/>
</dbReference>
<dbReference type="PANTHER" id="PTHR43884:SF12">
    <property type="entry name" value="ISOVALERYL-COA DEHYDROGENASE, MITOCHONDRIAL-RELATED"/>
    <property type="match status" value="1"/>
</dbReference>
<dbReference type="GO" id="GO:0050660">
    <property type="term" value="F:flavin adenine dinucleotide binding"/>
    <property type="evidence" value="ECO:0007669"/>
    <property type="project" value="InterPro"/>
</dbReference>
<dbReference type="InterPro" id="IPR006089">
    <property type="entry name" value="Acyl-CoA_DH_CS"/>
</dbReference>
<evidence type="ECO:0000256" key="8">
    <source>
        <dbReference type="ARBA" id="ARBA00022946"/>
    </source>
</evidence>
<evidence type="ECO:0000256" key="6">
    <source>
        <dbReference type="ARBA" id="ARBA00022630"/>
    </source>
</evidence>
<feature type="binding site" evidence="13">
    <location>
        <begin position="163"/>
        <end position="165"/>
    </location>
    <ligand>
        <name>FAD</name>
        <dbReference type="ChEBI" id="CHEBI:57692"/>
    </ligand>
</feature>
<dbReference type="KEGG" id="smai:EXU30_15780"/>
<dbReference type="InterPro" id="IPR037069">
    <property type="entry name" value="AcylCoA_DH/ox_N_sf"/>
</dbReference>
<dbReference type="EC" id="1.3.8.4" evidence="4"/>
<dbReference type="Pfam" id="PF00441">
    <property type="entry name" value="Acyl-CoA_dh_1"/>
    <property type="match status" value="1"/>
</dbReference>
<dbReference type="InterPro" id="IPR006091">
    <property type="entry name" value="Acyl-CoA_Oxase/DH_mid-dom"/>
</dbReference>
<sequence>MTSLYSSLNFGLGEDIDMLRDAVASFASNEIAPIAEQVDQQNAFPNHMWPKLGEMGLLGVTVPEEFGGAGMGYLAHVVAMEEVSRASASIGLSYGAHSNLCVNQINRNGNDEQRAKYLPKLISGEHIGALAMSEPNAGSDVVSMKLFARKQGDKYILNGNKMWITNGPDADTLVVYAKTDLDKGPHGITAFIIEKTFKGFSTAQKLDKLGMRGSNTCELVFEDCEVPEENILGGLNNGVKVLMSGLDYERVVLSGGPLGIMNACMDIVVPYIHEREQFGKSIGQFQLVQGKLADMYTGMNAAKAYVYNVAQACDRGETTRKDAAGAILYSAELATKMALDAIQLLGGNGYINEYATGRLLRDAKLYEIGAGTSEIRRMLIGRELFNESK</sequence>
<feature type="domain" description="Acyl-CoA dehydrogenase/oxidase N-terminal" evidence="17">
    <location>
        <begin position="14"/>
        <end position="125"/>
    </location>
</feature>
<dbReference type="InterPro" id="IPR046373">
    <property type="entry name" value="Acyl-CoA_Oxase/DH_mid-dom_sf"/>
</dbReference>
<dbReference type="InterPro" id="IPR009075">
    <property type="entry name" value="AcylCo_DH/oxidase_C"/>
</dbReference>
<dbReference type="InterPro" id="IPR036250">
    <property type="entry name" value="AcylCo_DH-like_C"/>
</dbReference>
<dbReference type="InterPro" id="IPR034183">
    <property type="entry name" value="IVD"/>
</dbReference>
<evidence type="ECO:0000256" key="7">
    <source>
        <dbReference type="ARBA" id="ARBA00022827"/>
    </source>
</evidence>
<dbReference type="AlphaFoldDB" id="A0A411PKD8"/>
<accession>A0A411PKD8</accession>
<feature type="active site" description="Proton acceptor" evidence="11">
    <location>
        <position position="249"/>
    </location>
</feature>
<comment type="similarity">
    <text evidence="3 14">Belongs to the acyl-CoA dehydrogenase family.</text>
</comment>
<dbReference type="EMBL" id="CP036200">
    <property type="protein sequence ID" value="QBF83980.1"/>
    <property type="molecule type" value="Genomic_DNA"/>
</dbReference>
<dbReference type="FunFam" id="1.10.540.10:FF:000022">
    <property type="entry name" value="Isovaleryl-CoA dehydrogenase isoform 2"/>
    <property type="match status" value="1"/>
</dbReference>
<dbReference type="PANTHER" id="PTHR43884">
    <property type="entry name" value="ACYL-COA DEHYDROGENASE"/>
    <property type="match status" value="1"/>
</dbReference>
<evidence type="ECO:0000256" key="4">
    <source>
        <dbReference type="ARBA" id="ARBA00012044"/>
    </source>
</evidence>
<evidence type="ECO:0000256" key="13">
    <source>
        <dbReference type="PIRSR" id="PIRSR634183-3"/>
    </source>
</evidence>
<evidence type="ECO:0000256" key="14">
    <source>
        <dbReference type="RuleBase" id="RU362125"/>
    </source>
</evidence>
<feature type="binding site" evidence="13">
    <location>
        <begin position="130"/>
        <end position="139"/>
    </location>
    <ligand>
        <name>FAD</name>
        <dbReference type="ChEBI" id="CHEBI:57692"/>
    </ligand>
</feature>
<evidence type="ECO:0000256" key="10">
    <source>
        <dbReference type="ARBA" id="ARBA00052875"/>
    </source>
</evidence>
<evidence type="ECO:0000256" key="9">
    <source>
        <dbReference type="ARBA" id="ARBA00023002"/>
    </source>
</evidence>
<keyword evidence="7 13" id="KW-0274">FAD</keyword>
<dbReference type="FunFam" id="2.40.110.10:FF:000004">
    <property type="entry name" value="Isovaleryl-CoA dehydrogenase, mitochondrial"/>
    <property type="match status" value="1"/>
</dbReference>
<dbReference type="Pfam" id="PF02771">
    <property type="entry name" value="Acyl-CoA_dh_N"/>
    <property type="match status" value="1"/>
</dbReference>
<evidence type="ECO:0000256" key="12">
    <source>
        <dbReference type="PIRSR" id="PIRSR634183-2"/>
    </source>
</evidence>
<evidence type="ECO:0000313" key="18">
    <source>
        <dbReference type="EMBL" id="QBF83980.1"/>
    </source>
</evidence>
<evidence type="ECO:0000313" key="19">
    <source>
        <dbReference type="Proteomes" id="UP000291106"/>
    </source>
</evidence>
<comment type="catalytic activity">
    <reaction evidence="10">
        <text>3-methylbutanoyl-CoA + oxidized [electron-transfer flavoprotein] + H(+) = 3-methylbut-2-enoyl-CoA + reduced [electron-transfer flavoprotein]</text>
        <dbReference type="Rhea" id="RHEA:12276"/>
        <dbReference type="Rhea" id="RHEA-COMP:10685"/>
        <dbReference type="Rhea" id="RHEA-COMP:10686"/>
        <dbReference type="ChEBI" id="CHEBI:15378"/>
        <dbReference type="ChEBI" id="CHEBI:57344"/>
        <dbReference type="ChEBI" id="CHEBI:57345"/>
        <dbReference type="ChEBI" id="CHEBI:57692"/>
        <dbReference type="ChEBI" id="CHEBI:58307"/>
        <dbReference type="EC" id="1.3.8.4"/>
    </reaction>
</comment>
<feature type="domain" description="Acyl-CoA dehydrogenase/oxidase C-terminal" evidence="15">
    <location>
        <begin position="236"/>
        <end position="384"/>
    </location>
</feature>
<feature type="binding site" evidence="12">
    <location>
        <begin position="370"/>
        <end position="371"/>
    </location>
    <ligand>
        <name>substrate</name>
    </ligand>
</feature>
<feature type="binding site" evidence="12">
    <location>
        <position position="139"/>
    </location>
    <ligand>
        <name>substrate</name>
    </ligand>
</feature>
<dbReference type="Proteomes" id="UP000291106">
    <property type="component" value="Chromosome"/>
</dbReference>
<feature type="binding site" evidence="13">
    <location>
        <position position="275"/>
    </location>
    <ligand>
        <name>FAD</name>
        <dbReference type="ChEBI" id="CHEBI:57692"/>
    </ligand>
</feature>
<keyword evidence="8" id="KW-0809">Transit peptide</keyword>
<dbReference type="Gene3D" id="1.20.140.10">
    <property type="entry name" value="Butyryl-CoA Dehydrogenase, subunit A, domain 3"/>
    <property type="match status" value="1"/>
</dbReference>
<feature type="binding site" evidence="12">
    <location>
        <begin position="247"/>
        <end position="250"/>
    </location>
    <ligand>
        <name>substrate</name>
    </ligand>
</feature>
<dbReference type="GO" id="GO:0006552">
    <property type="term" value="P:L-leucine catabolic process"/>
    <property type="evidence" value="ECO:0007669"/>
    <property type="project" value="TreeGrafter"/>
</dbReference>
<evidence type="ECO:0000256" key="1">
    <source>
        <dbReference type="ARBA" id="ARBA00001974"/>
    </source>
</evidence>
<feature type="binding site" evidence="13">
    <location>
        <begin position="343"/>
        <end position="347"/>
    </location>
    <ligand>
        <name>FAD</name>
        <dbReference type="ChEBI" id="CHEBI:57692"/>
    </ligand>
</feature>
<dbReference type="GO" id="GO:0008470">
    <property type="term" value="F:3-methylbutanoyl-CoA dehydrogenase activity"/>
    <property type="evidence" value="ECO:0007669"/>
    <property type="project" value="UniProtKB-EC"/>
</dbReference>
<dbReference type="Gene3D" id="1.10.540.10">
    <property type="entry name" value="Acyl-CoA dehydrogenase/oxidase, N-terminal domain"/>
    <property type="match status" value="1"/>
</dbReference>
<evidence type="ECO:0000256" key="11">
    <source>
        <dbReference type="PIRSR" id="PIRSR634183-1"/>
    </source>
</evidence>
<dbReference type="Gene3D" id="2.40.110.10">
    <property type="entry name" value="Butyryl-CoA Dehydrogenase, subunit A, domain 2"/>
    <property type="match status" value="1"/>
</dbReference>
<keyword evidence="6 14" id="KW-0285">Flavoprotein</keyword>
<dbReference type="PROSITE" id="PS00072">
    <property type="entry name" value="ACYL_COA_DH_1"/>
    <property type="match status" value="1"/>
</dbReference>
<protein>
    <recommendedName>
        <fullName evidence="5">Isovaleryl-CoA dehydrogenase, mitochondrial</fullName>
        <ecNumber evidence="4">1.3.8.4</ecNumber>
    </recommendedName>
</protein>
<dbReference type="InterPro" id="IPR009100">
    <property type="entry name" value="AcylCoA_DH/oxidase_NM_dom_sf"/>
</dbReference>
<comment type="pathway">
    <text evidence="2">Amino-acid degradation; L-leucine degradation; (S)-3-hydroxy-3-methylglutaryl-CoA from 3-isovaleryl-CoA: step 1/3.</text>
</comment>
<keyword evidence="9 14" id="KW-0560">Oxidoreductase</keyword>
<evidence type="ECO:0000256" key="5">
    <source>
        <dbReference type="ARBA" id="ARBA00018258"/>
    </source>
</evidence>
<evidence type="ECO:0000256" key="2">
    <source>
        <dbReference type="ARBA" id="ARBA00004898"/>
    </source>
</evidence>
<feature type="domain" description="Acyl-CoA oxidase/dehydrogenase middle" evidence="16">
    <location>
        <begin position="129"/>
        <end position="224"/>
    </location>
</feature>
<feature type="binding site" evidence="13">
    <location>
        <position position="286"/>
    </location>
    <ligand>
        <name>FAD</name>
        <dbReference type="ChEBI" id="CHEBI:57692"/>
    </ligand>
</feature>
<dbReference type="CDD" id="cd01156">
    <property type="entry name" value="IVD"/>
    <property type="match status" value="1"/>
</dbReference>
<dbReference type="SUPFAM" id="SSF56645">
    <property type="entry name" value="Acyl-CoA dehydrogenase NM domain-like"/>
    <property type="match status" value="1"/>
</dbReference>
<dbReference type="FunFam" id="1.20.140.10:FF:000003">
    <property type="entry name" value="isovaleryl-CoA dehydrogenase, mitochondrial"/>
    <property type="match status" value="1"/>
</dbReference>
<dbReference type="SUPFAM" id="SSF47203">
    <property type="entry name" value="Acyl-CoA dehydrogenase C-terminal domain-like"/>
    <property type="match status" value="1"/>
</dbReference>
<organism evidence="18 19">
    <name type="scientific">Shewanella maritima</name>
    <dbReference type="NCBI Taxonomy" id="2520507"/>
    <lineage>
        <taxon>Bacteria</taxon>
        <taxon>Pseudomonadati</taxon>
        <taxon>Pseudomonadota</taxon>
        <taxon>Gammaproteobacteria</taxon>
        <taxon>Alteromonadales</taxon>
        <taxon>Shewanellaceae</taxon>
        <taxon>Shewanella</taxon>
    </lineage>
</organism>
<evidence type="ECO:0000259" key="17">
    <source>
        <dbReference type="Pfam" id="PF02771"/>
    </source>
</evidence>
<keyword evidence="19" id="KW-1185">Reference proteome</keyword>